<feature type="domain" description="ThuA-like" evidence="2">
    <location>
        <begin position="25"/>
        <end position="266"/>
    </location>
</feature>
<keyword evidence="4" id="KW-1185">Reference proteome</keyword>
<keyword evidence="1" id="KW-0732">Signal</keyword>
<dbReference type="SUPFAM" id="SSF52317">
    <property type="entry name" value="Class I glutamine amidotransferase-like"/>
    <property type="match status" value="1"/>
</dbReference>
<comment type="caution">
    <text evidence="3">The sequence shown here is derived from an EMBL/GenBank/DDBJ whole genome shotgun (WGS) entry which is preliminary data.</text>
</comment>
<dbReference type="PANTHER" id="PTHR40469">
    <property type="entry name" value="SECRETED GLYCOSYL HYDROLASE"/>
    <property type="match status" value="1"/>
</dbReference>
<proteinExistence type="predicted"/>
<dbReference type="RefSeq" id="WP_341403297.1">
    <property type="nucleotide sequence ID" value="NZ_JBBUKT010000002.1"/>
</dbReference>
<accession>A0ABU9AQE0</accession>
<evidence type="ECO:0000256" key="1">
    <source>
        <dbReference type="SAM" id="SignalP"/>
    </source>
</evidence>
<dbReference type="InterPro" id="IPR029010">
    <property type="entry name" value="ThuA-like"/>
</dbReference>
<organism evidence="3 4">
    <name type="scientific">Luteolibacter soli</name>
    <dbReference type="NCBI Taxonomy" id="3135280"/>
    <lineage>
        <taxon>Bacteria</taxon>
        <taxon>Pseudomonadati</taxon>
        <taxon>Verrucomicrobiota</taxon>
        <taxon>Verrucomicrobiia</taxon>
        <taxon>Verrucomicrobiales</taxon>
        <taxon>Verrucomicrobiaceae</taxon>
        <taxon>Luteolibacter</taxon>
    </lineage>
</organism>
<reference evidence="3 4" key="1">
    <citation type="submission" date="2024-04" db="EMBL/GenBank/DDBJ databases">
        <title>Luteolibacter sp. isolated from soil.</title>
        <authorList>
            <person name="An J."/>
        </authorList>
    </citation>
    <scope>NUCLEOTIDE SEQUENCE [LARGE SCALE GENOMIC DNA]</scope>
    <source>
        <strain evidence="3 4">Y139</strain>
    </source>
</reference>
<evidence type="ECO:0000313" key="3">
    <source>
        <dbReference type="EMBL" id="MEK7949881.1"/>
    </source>
</evidence>
<sequence length="328" mass="36240">MKTPLILVLSFASVLSAAEPKHVLFLAGTNSHAWGQHKHLAGSTLLCESLRETPGIEAEVVTAWPDAAALAKADTLVIYADGWQAHPANDKLAELEAFMNSGKGLVALHWATGIQAADPESKDQKEDPRRKQWRELMGADFEAYNAISNFWKADFAGPSEHPVSRGVKPFSLYDECYYHLRESSDAKVERVWKVHPPAETIEPGLSPYRGNDDARASVNDRKEEQYVAWTFQRPKGGRAFGFTGGHFLWSWAKDDARKLVLNGILWSAGGEVPAKGIESKTPDAKRLLTGLPEKNPGWTEAALQKALDQAAKGEVFPWLEFTDKPLPE</sequence>
<dbReference type="Gene3D" id="3.40.50.880">
    <property type="match status" value="1"/>
</dbReference>
<protein>
    <submittedName>
        <fullName evidence="3">ThuA domain-containing protein</fullName>
    </submittedName>
</protein>
<evidence type="ECO:0000313" key="4">
    <source>
        <dbReference type="Proteomes" id="UP001371305"/>
    </source>
</evidence>
<dbReference type="EMBL" id="JBBUKT010000002">
    <property type="protein sequence ID" value="MEK7949881.1"/>
    <property type="molecule type" value="Genomic_DNA"/>
</dbReference>
<dbReference type="Proteomes" id="UP001371305">
    <property type="component" value="Unassembled WGS sequence"/>
</dbReference>
<evidence type="ECO:0000259" key="2">
    <source>
        <dbReference type="Pfam" id="PF06283"/>
    </source>
</evidence>
<dbReference type="PANTHER" id="PTHR40469:SF2">
    <property type="entry name" value="GALACTOSE-BINDING DOMAIN-LIKE SUPERFAMILY PROTEIN"/>
    <property type="match status" value="1"/>
</dbReference>
<name>A0ABU9AQE0_9BACT</name>
<feature type="chain" id="PRO_5046002489" evidence="1">
    <location>
        <begin position="18"/>
        <end position="328"/>
    </location>
</feature>
<dbReference type="InterPro" id="IPR029062">
    <property type="entry name" value="Class_I_gatase-like"/>
</dbReference>
<feature type="signal peptide" evidence="1">
    <location>
        <begin position="1"/>
        <end position="17"/>
    </location>
</feature>
<gene>
    <name evidence="3" type="ORF">WKV53_05225</name>
</gene>
<dbReference type="Pfam" id="PF06283">
    <property type="entry name" value="ThuA"/>
    <property type="match status" value="1"/>
</dbReference>